<proteinExistence type="predicted"/>
<keyword evidence="4" id="KW-1185">Reference proteome</keyword>
<evidence type="ECO:0008006" key="5">
    <source>
        <dbReference type="Google" id="ProtNLM"/>
    </source>
</evidence>
<feature type="compositionally biased region" description="Pro residues" evidence="1">
    <location>
        <begin position="24"/>
        <end position="54"/>
    </location>
</feature>
<dbReference type="PATRIC" id="fig|1391654.3.peg.9655"/>
<feature type="region of interest" description="Disordered" evidence="1">
    <location>
        <begin position="20"/>
        <end position="86"/>
    </location>
</feature>
<dbReference type="KEGG" id="llu:AKJ09_09530"/>
<dbReference type="PROSITE" id="PS51257">
    <property type="entry name" value="PROKAR_LIPOPROTEIN"/>
    <property type="match status" value="1"/>
</dbReference>
<evidence type="ECO:0000313" key="4">
    <source>
        <dbReference type="Proteomes" id="UP000064967"/>
    </source>
</evidence>
<evidence type="ECO:0000256" key="2">
    <source>
        <dbReference type="SAM" id="SignalP"/>
    </source>
</evidence>
<reference evidence="3 4" key="1">
    <citation type="submission" date="2015-08" db="EMBL/GenBank/DDBJ databases">
        <authorList>
            <person name="Babu N.S."/>
            <person name="Beckwith C.J."/>
            <person name="Beseler K.G."/>
            <person name="Brison A."/>
            <person name="Carone J.V."/>
            <person name="Caskin T.P."/>
            <person name="Diamond M."/>
            <person name="Durham M.E."/>
            <person name="Foxe J.M."/>
            <person name="Go M."/>
            <person name="Henderson B.A."/>
            <person name="Jones I.B."/>
            <person name="McGettigan J.A."/>
            <person name="Micheletti S.J."/>
            <person name="Nasrallah M.E."/>
            <person name="Ortiz D."/>
            <person name="Piller C.R."/>
            <person name="Privatt S.R."/>
            <person name="Schneider S.L."/>
            <person name="Sharp S."/>
            <person name="Smith T.C."/>
            <person name="Stanton J.D."/>
            <person name="Ullery H.E."/>
            <person name="Wilson R.J."/>
            <person name="Serrano M.G."/>
            <person name="Buck G."/>
            <person name="Lee V."/>
            <person name="Wang Y."/>
            <person name="Carvalho R."/>
            <person name="Voegtly L."/>
            <person name="Shi R."/>
            <person name="Duckworth R."/>
            <person name="Johnson A."/>
            <person name="Loviza R."/>
            <person name="Walstead R."/>
            <person name="Shah Z."/>
            <person name="Kiflezghi M."/>
            <person name="Wade K."/>
            <person name="Ball S.L."/>
            <person name="Bradley K.W."/>
            <person name="Asai D.J."/>
            <person name="Bowman C.A."/>
            <person name="Russell D.A."/>
            <person name="Pope W.H."/>
            <person name="Jacobs-Sera D."/>
            <person name="Hendrix R.W."/>
            <person name="Hatfull G.F."/>
        </authorList>
    </citation>
    <scope>NUCLEOTIDE SEQUENCE [LARGE SCALE GENOMIC DNA]</scope>
    <source>
        <strain evidence="3 4">DSM 27648</strain>
    </source>
</reference>
<feature type="signal peptide" evidence="2">
    <location>
        <begin position="1"/>
        <end position="24"/>
    </location>
</feature>
<organism evidence="3 4">
    <name type="scientific">Labilithrix luteola</name>
    <dbReference type="NCBI Taxonomy" id="1391654"/>
    <lineage>
        <taxon>Bacteria</taxon>
        <taxon>Pseudomonadati</taxon>
        <taxon>Myxococcota</taxon>
        <taxon>Polyangia</taxon>
        <taxon>Polyangiales</taxon>
        <taxon>Labilitrichaceae</taxon>
        <taxon>Labilithrix</taxon>
    </lineage>
</organism>
<name>A0A0K1QB25_9BACT</name>
<dbReference type="STRING" id="1391654.AKJ09_09530"/>
<dbReference type="InterPro" id="IPR029063">
    <property type="entry name" value="SAM-dependent_MTases_sf"/>
</dbReference>
<feature type="chain" id="PRO_5005466902" description="Methyltransferase type 11 domain-containing protein" evidence="2">
    <location>
        <begin position="25"/>
        <end position="372"/>
    </location>
</feature>
<accession>A0A0K1QB25</accession>
<dbReference type="Pfam" id="PF13489">
    <property type="entry name" value="Methyltransf_23"/>
    <property type="match status" value="1"/>
</dbReference>
<gene>
    <name evidence="3" type="ORF">AKJ09_09530</name>
</gene>
<sequence length="372" mass="40214">MNRFRVLGPALALFVLAACGGSPAEPPAAPEPAPSSPVTAPPPAAALTPPPPKEPTPEEKKKAEEQRQLAEDRAKMEADNKAEAARWTPELHAAAKALADKTYPTGKAGVTAAVASKTRVPGNADRDKYRHPVETLEFFGLKPTMTVIEYGPGDGWYTELLAPTLYKQGKLMATNSDPNGPIDQRSTYYGQRFKSFLDKAPEIYGKVDTILLDKTPNLGVDGKADMILVMRSLHGMENSGTLDAWLAEFNKALKPNGILGIEQHRAKPDANPVESGKQGYLPEKWVIEKVEAAGFKLAGKSEINANAKDTKDYPEGVWTLPPSFRLKDKDHDKYAAIGESDRMTLKFVKVPAKAAPTKTDAKAPAKPAAPKK</sequence>
<feature type="region of interest" description="Disordered" evidence="1">
    <location>
        <begin position="353"/>
        <end position="372"/>
    </location>
</feature>
<feature type="compositionally biased region" description="Basic and acidic residues" evidence="1">
    <location>
        <begin position="55"/>
        <end position="84"/>
    </location>
</feature>
<protein>
    <recommendedName>
        <fullName evidence="5">Methyltransferase type 11 domain-containing protein</fullName>
    </recommendedName>
</protein>
<dbReference type="SUPFAM" id="SSF53335">
    <property type="entry name" value="S-adenosyl-L-methionine-dependent methyltransferases"/>
    <property type="match status" value="1"/>
</dbReference>
<dbReference type="Proteomes" id="UP000064967">
    <property type="component" value="Chromosome"/>
</dbReference>
<dbReference type="Gene3D" id="3.40.50.150">
    <property type="entry name" value="Vaccinia Virus protein VP39"/>
    <property type="match status" value="1"/>
</dbReference>
<evidence type="ECO:0000313" key="3">
    <source>
        <dbReference type="EMBL" id="AKV02867.1"/>
    </source>
</evidence>
<keyword evidence="2" id="KW-0732">Signal</keyword>
<dbReference type="OrthoDB" id="9801692at2"/>
<dbReference type="AlphaFoldDB" id="A0A0K1QB25"/>
<evidence type="ECO:0000256" key="1">
    <source>
        <dbReference type="SAM" id="MobiDB-lite"/>
    </source>
</evidence>
<dbReference type="EMBL" id="CP012333">
    <property type="protein sequence ID" value="AKV02867.1"/>
    <property type="molecule type" value="Genomic_DNA"/>
</dbReference>
<dbReference type="RefSeq" id="WP_146653725.1">
    <property type="nucleotide sequence ID" value="NZ_CP012333.1"/>
</dbReference>